<sequence>MAHFNYAKLETYCRLAVQCFEDADDLASQAKAYRSLGSYYAQKRDTTKSAEALSTSLVLVTKAEDSAEQALTMVQLVQHYNLIGDTRAALRYARDAHMHARASGNLWVETGALRLRASTCERMGDYSRGAPSALTPGRLYPPWRSTSDAQTGFSHQETSEGYALINIAYIDIATGKHSTTGNTLNLARSLFSAHNSRFGLVACDITLGDLRCKMGQYAEARQLYLQSFSSLAVAELQTMCLEKLSDVAIVLQEVTSAQRYATLLLVLSAKCGYQAKTHHALRRLGTSFSPKGTKQTRCSCTTLR</sequence>
<evidence type="ECO:0000313" key="1">
    <source>
        <dbReference type="EMBL" id="KAF7348731.1"/>
    </source>
</evidence>
<dbReference type="Gene3D" id="1.25.40.10">
    <property type="entry name" value="Tetratricopeptide repeat domain"/>
    <property type="match status" value="2"/>
</dbReference>
<organism evidence="1 2">
    <name type="scientific">Mycena venus</name>
    <dbReference type="NCBI Taxonomy" id="2733690"/>
    <lineage>
        <taxon>Eukaryota</taxon>
        <taxon>Fungi</taxon>
        <taxon>Dikarya</taxon>
        <taxon>Basidiomycota</taxon>
        <taxon>Agaricomycotina</taxon>
        <taxon>Agaricomycetes</taxon>
        <taxon>Agaricomycetidae</taxon>
        <taxon>Agaricales</taxon>
        <taxon>Marasmiineae</taxon>
        <taxon>Mycenaceae</taxon>
        <taxon>Mycena</taxon>
    </lineage>
</organism>
<dbReference type="OrthoDB" id="3010730at2759"/>
<dbReference type="SUPFAM" id="SSF48452">
    <property type="entry name" value="TPR-like"/>
    <property type="match status" value="2"/>
</dbReference>
<reference evidence="1" key="1">
    <citation type="submission" date="2020-05" db="EMBL/GenBank/DDBJ databases">
        <title>Mycena genomes resolve the evolution of fungal bioluminescence.</title>
        <authorList>
            <person name="Tsai I.J."/>
        </authorList>
    </citation>
    <scope>NUCLEOTIDE SEQUENCE</scope>
    <source>
        <strain evidence="1">CCC161011</strain>
    </source>
</reference>
<name>A0A8H7CUR1_9AGAR</name>
<evidence type="ECO:0008006" key="3">
    <source>
        <dbReference type="Google" id="ProtNLM"/>
    </source>
</evidence>
<gene>
    <name evidence="1" type="ORF">MVEN_01392100</name>
</gene>
<protein>
    <recommendedName>
        <fullName evidence="3">TPR-like protein</fullName>
    </recommendedName>
</protein>
<keyword evidence="2" id="KW-1185">Reference proteome</keyword>
<dbReference type="Proteomes" id="UP000620124">
    <property type="component" value="Unassembled WGS sequence"/>
</dbReference>
<dbReference type="AlphaFoldDB" id="A0A8H7CUR1"/>
<comment type="caution">
    <text evidence="1">The sequence shown here is derived from an EMBL/GenBank/DDBJ whole genome shotgun (WGS) entry which is preliminary data.</text>
</comment>
<evidence type="ECO:0000313" key="2">
    <source>
        <dbReference type="Proteomes" id="UP000620124"/>
    </source>
</evidence>
<dbReference type="InterPro" id="IPR011990">
    <property type="entry name" value="TPR-like_helical_dom_sf"/>
</dbReference>
<dbReference type="EMBL" id="JACAZI010000011">
    <property type="protein sequence ID" value="KAF7348731.1"/>
    <property type="molecule type" value="Genomic_DNA"/>
</dbReference>
<accession>A0A8H7CUR1</accession>
<proteinExistence type="predicted"/>